<protein>
    <submittedName>
        <fullName evidence="2">Uncharacterized protein</fullName>
    </submittedName>
</protein>
<accession>A0AAQ3X645</accession>
<evidence type="ECO:0000313" key="3">
    <source>
        <dbReference type="Proteomes" id="UP001341281"/>
    </source>
</evidence>
<feature type="compositionally biased region" description="Basic residues" evidence="1">
    <location>
        <begin position="121"/>
        <end position="130"/>
    </location>
</feature>
<evidence type="ECO:0000256" key="1">
    <source>
        <dbReference type="SAM" id="MobiDB-lite"/>
    </source>
</evidence>
<feature type="region of interest" description="Disordered" evidence="1">
    <location>
        <begin position="71"/>
        <end position="134"/>
    </location>
</feature>
<dbReference type="EMBL" id="CP144751">
    <property type="protein sequence ID" value="WVZ85930.1"/>
    <property type="molecule type" value="Genomic_DNA"/>
</dbReference>
<keyword evidence="3" id="KW-1185">Reference proteome</keyword>
<evidence type="ECO:0000313" key="2">
    <source>
        <dbReference type="EMBL" id="WVZ85930.1"/>
    </source>
</evidence>
<feature type="compositionally biased region" description="Basic and acidic residues" evidence="1">
    <location>
        <begin position="103"/>
        <end position="120"/>
    </location>
</feature>
<sequence>MGDVRVLLEKIADLKNRGLTGMAVAIDFVITNDGAPRSYSVYNPPNKGMCFKYFSEPPYPEELSLKAKRSLGSEYTGPDPENAELGEMPTGFHSDVEDDEHTGEESARDEDVVPTEADHRMTRHSVRKHSASAAAGRALKITDLTTEEEEASDGETLQMRKRRGMPLALVKEFGVPASASRPRMEPVVRLVRPRIQLPSAAEIASWASRSGDVAPPPGTR</sequence>
<proteinExistence type="predicted"/>
<organism evidence="2 3">
    <name type="scientific">Paspalum notatum var. saurae</name>
    <dbReference type="NCBI Taxonomy" id="547442"/>
    <lineage>
        <taxon>Eukaryota</taxon>
        <taxon>Viridiplantae</taxon>
        <taxon>Streptophyta</taxon>
        <taxon>Embryophyta</taxon>
        <taxon>Tracheophyta</taxon>
        <taxon>Spermatophyta</taxon>
        <taxon>Magnoliopsida</taxon>
        <taxon>Liliopsida</taxon>
        <taxon>Poales</taxon>
        <taxon>Poaceae</taxon>
        <taxon>PACMAD clade</taxon>
        <taxon>Panicoideae</taxon>
        <taxon>Andropogonodae</taxon>
        <taxon>Paspaleae</taxon>
        <taxon>Paspalinae</taxon>
        <taxon>Paspalum</taxon>
    </lineage>
</organism>
<dbReference type="Proteomes" id="UP001341281">
    <property type="component" value="Chromosome 07"/>
</dbReference>
<gene>
    <name evidence="2" type="ORF">U9M48_032787</name>
</gene>
<reference evidence="2 3" key="1">
    <citation type="submission" date="2024-02" db="EMBL/GenBank/DDBJ databases">
        <title>High-quality chromosome-scale genome assembly of Pensacola bahiagrass (Paspalum notatum Flugge var. saurae).</title>
        <authorList>
            <person name="Vega J.M."/>
            <person name="Podio M."/>
            <person name="Orjuela J."/>
            <person name="Siena L.A."/>
            <person name="Pessino S.C."/>
            <person name="Combes M.C."/>
            <person name="Mariac C."/>
            <person name="Albertini E."/>
            <person name="Pupilli F."/>
            <person name="Ortiz J.P.A."/>
            <person name="Leblanc O."/>
        </authorList>
    </citation>
    <scope>NUCLEOTIDE SEQUENCE [LARGE SCALE GENOMIC DNA]</scope>
    <source>
        <strain evidence="2">R1</strain>
        <tissue evidence="2">Leaf</tissue>
    </source>
</reference>
<dbReference type="AlphaFoldDB" id="A0AAQ3X645"/>
<name>A0AAQ3X645_PASNO</name>